<dbReference type="AlphaFoldDB" id="A0AAN6PML9"/>
<keyword evidence="4" id="KW-1185">Reference proteome</keyword>
<dbReference type="Pfam" id="PF20493">
    <property type="entry name" value="WD-like_fungi"/>
    <property type="match status" value="1"/>
</dbReference>
<feature type="signal peptide" evidence="1">
    <location>
        <begin position="1"/>
        <end position="19"/>
    </location>
</feature>
<dbReference type="EMBL" id="MU854360">
    <property type="protein sequence ID" value="KAK4041275.1"/>
    <property type="molecule type" value="Genomic_DNA"/>
</dbReference>
<dbReference type="Proteomes" id="UP001303115">
    <property type="component" value="Unassembled WGS sequence"/>
</dbReference>
<dbReference type="InterPro" id="IPR046925">
    <property type="entry name" value="WD-like_fungi"/>
</dbReference>
<accession>A0AAN6PML9</accession>
<protein>
    <recommendedName>
        <fullName evidence="2">WD-like domain-containing protein</fullName>
    </recommendedName>
</protein>
<evidence type="ECO:0000313" key="3">
    <source>
        <dbReference type="EMBL" id="KAK4041275.1"/>
    </source>
</evidence>
<evidence type="ECO:0000313" key="4">
    <source>
        <dbReference type="Proteomes" id="UP001303115"/>
    </source>
</evidence>
<feature type="chain" id="PRO_5042934645" description="WD-like domain-containing protein" evidence="1">
    <location>
        <begin position="20"/>
        <end position="171"/>
    </location>
</feature>
<name>A0AAN6PML9_9PEZI</name>
<comment type="caution">
    <text evidence="3">The sequence shown here is derived from an EMBL/GenBank/DDBJ whole genome shotgun (WGS) entry which is preliminary data.</text>
</comment>
<keyword evidence="1" id="KW-0732">Signal</keyword>
<proteinExistence type="predicted"/>
<sequence length="171" mass="17986">MQLKTLTAAALLAALPAFAIPTAEVSVIVEDGLVLLDKFEIAEGTITTYAVDPAHAASTVQLTKRCGSNKVTCDGSHVPPFNTCQDLVSSIIDNSRVLASNPRSICLNRNGGNCCISWSKDIGNVVEQDLWSAAQKSLSQCVSEGKSAKASDVTINGQCLNQCLSNRASNC</sequence>
<organism evidence="3 4">
    <name type="scientific">Parachaetomium inaequale</name>
    <dbReference type="NCBI Taxonomy" id="2588326"/>
    <lineage>
        <taxon>Eukaryota</taxon>
        <taxon>Fungi</taxon>
        <taxon>Dikarya</taxon>
        <taxon>Ascomycota</taxon>
        <taxon>Pezizomycotina</taxon>
        <taxon>Sordariomycetes</taxon>
        <taxon>Sordariomycetidae</taxon>
        <taxon>Sordariales</taxon>
        <taxon>Chaetomiaceae</taxon>
        <taxon>Parachaetomium</taxon>
    </lineage>
</organism>
<reference evidence="4" key="1">
    <citation type="journal article" date="2023" name="Mol. Phylogenet. Evol.">
        <title>Genome-scale phylogeny and comparative genomics of the fungal order Sordariales.</title>
        <authorList>
            <person name="Hensen N."/>
            <person name="Bonometti L."/>
            <person name="Westerberg I."/>
            <person name="Brannstrom I.O."/>
            <person name="Guillou S."/>
            <person name="Cros-Aarteil S."/>
            <person name="Calhoun S."/>
            <person name="Haridas S."/>
            <person name="Kuo A."/>
            <person name="Mondo S."/>
            <person name="Pangilinan J."/>
            <person name="Riley R."/>
            <person name="LaButti K."/>
            <person name="Andreopoulos B."/>
            <person name="Lipzen A."/>
            <person name="Chen C."/>
            <person name="Yan M."/>
            <person name="Daum C."/>
            <person name="Ng V."/>
            <person name="Clum A."/>
            <person name="Steindorff A."/>
            <person name="Ohm R.A."/>
            <person name="Martin F."/>
            <person name="Silar P."/>
            <person name="Natvig D.O."/>
            <person name="Lalanne C."/>
            <person name="Gautier V."/>
            <person name="Ament-Velasquez S.L."/>
            <person name="Kruys A."/>
            <person name="Hutchinson M.I."/>
            <person name="Powell A.J."/>
            <person name="Barry K."/>
            <person name="Miller A.N."/>
            <person name="Grigoriev I.V."/>
            <person name="Debuchy R."/>
            <person name="Gladieux P."/>
            <person name="Hiltunen Thoren M."/>
            <person name="Johannesson H."/>
        </authorList>
    </citation>
    <scope>NUCLEOTIDE SEQUENCE [LARGE SCALE GENOMIC DNA]</scope>
    <source>
        <strain evidence="4">CBS 284.82</strain>
    </source>
</reference>
<evidence type="ECO:0000259" key="2">
    <source>
        <dbReference type="Pfam" id="PF20493"/>
    </source>
</evidence>
<gene>
    <name evidence="3" type="ORF">C8A01DRAFT_34687</name>
</gene>
<evidence type="ECO:0000256" key="1">
    <source>
        <dbReference type="SAM" id="SignalP"/>
    </source>
</evidence>
<feature type="domain" description="WD-like" evidence="2">
    <location>
        <begin position="61"/>
        <end position="171"/>
    </location>
</feature>